<evidence type="ECO:0000313" key="8">
    <source>
        <dbReference type="EMBL" id="MDP1520414.1"/>
    </source>
</evidence>
<reference evidence="8" key="1">
    <citation type="journal article" date="2010" name="Int. J. Syst. Evol. Microbiol.">
        <title>Porticoccus litoralis gen. nov., sp. nov., a gammaproteobacterium isolated from the Yellow Sea.</title>
        <authorList>
            <person name="Oh H.M."/>
            <person name="Kim H."/>
            <person name="Kim K.M."/>
            <person name="Min G.S."/>
            <person name="Cho J.C."/>
        </authorList>
    </citation>
    <scope>NUCLEOTIDE SEQUENCE</scope>
    <source>
        <strain evidence="8">DSM 25064</strain>
    </source>
</reference>
<proteinExistence type="predicted"/>
<dbReference type="Proteomes" id="UP001178354">
    <property type="component" value="Unassembled WGS sequence"/>
</dbReference>
<dbReference type="GO" id="GO:0035539">
    <property type="term" value="F:8-oxo-7,8-dihydrodeoxyguanosine triphosphate pyrophosphatase activity"/>
    <property type="evidence" value="ECO:0007669"/>
    <property type="project" value="UniProtKB-EC"/>
</dbReference>
<dbReference type="PROSITE" id="PS51462">
    <property type="entry name" value="NUDIX"/>
    <property type="match status" value="1"/>
</dbReference>
<dbReference type="EC" id="3.6.1.55" evidence="8"/>
<comment type="cofactor">
    <cofactor evidence="2">
        <name>Mg(2+)</name>
        <dbReference type="ChEBI" id="CHEBI:18420"/>
    </cofactor>
</comment>
<dbReference type="Gene3D" id="3.90.79.10">
    <property type="entry name" value="Nucleoside Triphosphate Pyrophosphohydrolase"/>
    <property type="match status" value="1"/>
</dbReference>
<evidence type="ECO:0000259" key="7">
    <source>
        <dbReference type="PROSITE" id="PS51462"/>
    </source>
</evidence>
<keyword evidence="4 8" id="KW-0378">Hydrolase</keyword>
<dbReference type="InterPro" id="IPR015797">
    <property type="entry name" value="NUDIX_hydrolase-like_dom_sf"/>
</dbReference>
<keyword evidence="5" id="KW-0460">Magnesium</keyword>
<dbReference type="CDD" id="cd03426">
    <property type="entry name" value="NUDIX_CoAse_Nudt7"/>
    <property type="match status" value="1"/>
</dbReference>
<organism evidence="8 9">
    <name type="scientific">Porticoccus litoralis</name>
    <dbReference type="NCBI Taxonomy" id="434086"/>
    <lineage>
        <taxon>Bacteria</taxon>
        <taxon>Pseudomonadati</taxon>
        <taxon>Pseudomonadota</taxon>
        <taxon>Gammaproteobacteria</taxon>
        <taxon>Cellvibrionales</taxon>
        <taxon>Porticoccaceae</taxon>
        <taxon>Porticoccus</taxon>
    </lineage>
</organism>
<dbReference type="GO" id="GO:0046872">
    <property type="term" value="F:metal ion binding"/>
    <property type="evidence" value="ECO:0007669"/>
    <property type="project" value="UniProtKB-KW"/>
</dbReference>
<sequence length="204" mass="22825">MMLKKITDSLKPVPLERLAPCGDEGVDAAILILLTREVHDPKIILTKRAEHLNSHSGEVAFPGGKWEPGDDDLLATALRETWEEIDLDIDQAEVLAGLPVNRTRHLLRVKPYVGLIEPALPLVANPEELDAVFEVPVSYFLDVSNLTVDHFSGEDYSLDMPCYIYEGYRIWGFTLAVLVDFLNLTLDAGLRLHYPDRVSLRPPA</sequence>
<accession>A0AAW8B492</accession>
<dbReference type="PANTHER" id="PTHR12992:SF11">
    <property type="entry name" value="MITOCHONDRIAL COENZYME A DIPHOSPHATASE NUDT8"/>
    <property type="match status" value="1"/>
</dbReference>
<dbReference type="PANTHER" id="PTHR12992">
    <property type="entry name" value="NUDIX HYDROLASE"/>
    <property type="match status" value="1"/>
</dbReference>
<comment type="caution">
    <text evidence="8">The sequence shown here is derived from an EMBL/GenBank/DDBJ whole genome shotgun (WGS) entry which is preliminary data.</text>
</comment>
<dbReference type="Pfam" id="PF00293">
    <property type="entry name" value="NUDIX"/>
    <property type="match status" value="1"/>
</dbReference>
<dbReference type="InterPro" id="IPR045121">
    <property type="entry name" value="CoAse"/>
</dbReference>
<evidence type="ECO:0000256" key="2">
    <source>
        <dbReference type="ARBA" id="ARBA00001946"/>
    </source>
</evidence>
<protein>
    <submittedName>
        <fullName evidence="8">CoA pyrophosphatase</fullName>
        <ecNumber evidence="8">3.6.1.55</ecNumber>
    </submittedName>
</protein>
<keyword evidence="9" id="KW-1185">Reference proteome</keyword>
<comment type="cofactor">
    <cofactor evidence="1">
        <name>Mn(2+)</name>
        <dbReference type="ChEBI" id="CHEBI:29035"/>
    </cofactor>
</comment>
<name>A0AAW8B492_9GAMM</name>
<evidence type="ECO:0000256" key="4">
    <source>
        <dbReference type="ARBA" id="ARBA00022801"/>
    </source>
</evidence>
<evidence type="ECO:0000256" key="6">
    <source>
        <dbReference type="ARBA" id="ARBA00023211"/>
    </source>
</evidence>
<keyword evidence="3" id="KW-0479">Metal-binding</keyword>
<evidence type="ECO:0000256" key="1">
    <source>
        <dbReference type="ARBA" id="ARBA00001936"/>
    </source>
</evidence>
<feature type="domain" description="Nudix hydrolase" evidence="7">
    <location>
        <begin position="25"/>
        <end position="161"/>
    </location>
</feature>
<keyword evidence="6" id="KW-0464">Manganese</keyword>
<dbReference type="RefSeq" id="WP_305169978.1">
    <property type="nucleotide sequence ID" value="NZ_JAUUUU010000002.1"/>
</dbReference>
<evidence type="ECO:0000256" key="5">
    <source>
        <dbReference type="ARBA" id="ARBA00022842"/>
    </source>
</evidence>
<reference evidence="8" key="2">
    <citation type="submission" date="2023-08" db="EMBL/GenBank/DDBJ databases">
        <authorList>
            <person name="Luo J."/>
        </authorList>
    </citation>
    <scope>NUCLEOTIDE SEQUENCE</scope>
    <source>
        <strain evidence="8">DSM 25064</strain>
    </source>
</reference>
<evidence type="ECO:0000256" key="3">
    <source>
        <dbReference type="ARBA" id="ARBA00022723"/>
    </source>
</evidence>
<dbReference type="GO" id="GO:0010945">
    <property type="term" value="F:coenzyme A diphosphatase activity"/>
    <property type="evidence" value="ECO:0007669"/>
    <property type="project" value="InterPro"/>
</dbReference>
<evidence type="ECO:0000313" key="9">
    <source>
        <dbReference type="Proteomes" id="UP001178354"/>
    </source>
</evidence>
<dbReference type="EMBL" id="JAUUUU010000002">
    <property type="protein sequence ID" value="MDP1520414.1"/>
    <property type="molecule type" value="Genomic_DNA"/>
</dbReference>
<dbReference type="InterPro" id="IPR000086">
    <property type="entry name" value="NUDIX_hydrolase_dom"/>
</dbReference>
<gene>
    <name evidence="8" type="ORF">Q8A57_05460</name>
</gene>
<dbReference type="SUPFAM" id="SSF55811">
    <property type="entry name" value="Nudix"/>
    <property type="match status" value="1"/>
</dbReference>
<dbReference type="AlphaFoldDB" id="A0AAW8B492"/>